<dbReference type="Proteomes" id="UP001596997">
    <property type="component" value="Unassembled WGS sequence"/>
</dbReference>
<comment type="caution">
    <text evidence="2">The sequence shown here is derived from an EMBL/GenBank/DDBJ whole genome shotgun (WGS) entry which is preliminary data.</text>
</comment>
<proteinExistence type="predicted"/>
<reference evidence="3" key="1">
    <citation type="journal article" date="2019" name="Int. J. Syst. Evol. Microbiol.">
        <title>The Global Catalogue of Microorganisms (GCM) 10K type strain sequencing project: providing services to taxonomists for standard genome sequencing and annotation.</title>
        <authorList>
            <consortium name="The Broad Institute Genomics Platform"/>
            <consortium name="The Broad Institute Genome Sequencing Center for Infectious Disease"/>
            <person name="Wu L."/>
            <person name="Ma J."/>
        </authorList>
    </citation>
    <scope>NUCLEOTIDE SEQUENCE [LARGE SCALE GENOMIC DNA]</scope>
    <source>
        <strain evidence="3">CCUG 62114</strain>
    </source>
</reference>
<dbReference type="PANTHER" id="PTHR12526">
    <property type="entry name" value="GLYCOSYLTRANSFERASE"/>
    <property type="match status" value="1"/>
</dbReference>
<feature type="domain" description="Glycosyl transferase family 1" evidence="1">
    <location>
        <begin position="173"/>
        <end position="327"/>
    </location>
</feature>
<protein>
    <submittedName>
        <fullName evidence="2">Glycosyltransferase family 4 protein</fullName>
        <ecNumber evidence="2">2.4.-.-</ecNumber>
    </submittedName>
</protein>
<dbReference type="GO" id="GO:0016757">
    <property type="term" value="F:glycosyltransferase activity"/>
    <property type="evidence" value="ECO:0007669"/>
    <property type="project" value="UniProtKB-KW"/>
</dbReference>
<dbReference type="InterPro" id="IPR001296">
    <property type="entry name" value="Glyco_trans_1"/>
</dbReference>
<evidence type="ECO:0000313" key="2">
    <source>
        <dbReference type="EMBL" id="MFD0962603.1"/>
    </source>
</evidence>
<accession>A0ABW3HYN8</accession>
<dbReference type="Gene3D" id="3.40.50.2000">
    <property type="entry name" value="Glycogen Phosphorylase B"/>
    <property type="match status" value="2"/>
</dbReference>
<dbReference type="EMBL" id="JBHTJM010000002">
    <property type="protein sequence ID" value="MFD0962603.1"/>
    <property type="molecule type" value="Genomic_DNA"/>
</dbReference>
<evidence type="ECO:0000313" key="3">
    <source>
        <dbReference type="Proteomes" id="UP001596997"/>
    </source>
</evidence>
<gene>
    <name evidence="2" type="ORF">ACFQ1O_01140</name>
</gene>
<dbReference type="Pfam" id="PF00534">
    <property type="entry name" value="Glycos_transf_1"/>
    <property type="match status" value="1"/>
</dbReference>
<evidence type="ECO:0000259" key="1">
    <source>
        <dbReference type="Pfam" id="PF00534"/>
    </source>
</evidence>
<organism evidence="2 3">
    <name type="scientific">Pseudofulvibacter geojedonensis</name>
    <dbReference type="NCBI Taxonomy" id="1123758"/>
    <lineage>
        <taxon>Bacteria</taxon>
        <taxon>Pseudomonadati</taxon>
        <taxon>Bacteroidota</taxon>
        <taxon>Flavobacteriia</taxon>
        <taxon>Flavobacteriales</taxon>
        <taxon>Flavobacteriaceae</taxon>
        <taxon>Pseudofulvibacter</taxon>
    </lineage>
</organism>
<keyword evidence="2" id="KW-0808">Transferase</keyword>
<dbReference type="RefSeq" id="WP_377712438.1">
    <property type="nucleotide sequence ID" value="NZ_JBHTJM010000002.1"/>
</dbReference>
<keyword evidence="2" id="KW-0328">Glycosyltransferase</keyword>
<keyword evidence="3" id="KW-1185">Reference proteome</keyword>
<dbReference type="PANTHER" id="PTHR12526:SF630">
    <property type="entry name" value="GLYCOSYLTRANSFERASE"/>
    <property type="match status" value="1"/>
</dbReference>
<dbReference type="CDD" id="cd03801">
    <property type="entry name" value="GT4_PimA-like"/>
    <property type="match status" value="1"/>
</dbReference>
<dbReference type="EC" id="2.4.-.-" evidence="2"/>
<name>A0ABW3HYN8_9FLAO</name>
<dbReference type="SUPFAM" id="SSF53756">
    <property type="entry name" value="UDP-Glycosyltransferase/glycogen phosphorylase"/>
    <property type="match status" value="1"/>
</dbReference>
<sequence>MKKRIAIVCNYTLQPDRLGGMDRFYKMYDEVLKKKEYEVEWFFTKAEKYNFYKDLTIYHANGASVEMYFLDHIKNNKVKYDTVVSHFTELCTPFYKKLKQVINPYIICVDHNPRPLNGFPLKKRLKKRLSGFLYSKYIDAFIGVSQYTVNHIINDFGAHLKSKTKVVYNGIDTNVFNKRITENKNTFIVASHLRESKGIQDLLKALSLLPNKILKEVEIDIYGEGPYEDDLKKMSNDFSLNNTVFFKGSSPNLNELFCKYRYMLQPTYMECFSLSILESLSANIPVITTTVGGNLEVIKDGVNGYIHNPGDVNKLSVIIKDIVEEKKAINIDTSDIIKEQFYLEKMVDDHVNLLPCM</sequence>